<organism evidence="1 2">
    <name type="scientific">Gossypium arboreum</name>
    <name type="common">Tree cotton</name>
    <name type="synonym">Gossypium nanking</name>
    <dbReference type="NCBI Taxonomy" id="29729"/>
    <lineage>
        <taxon>Eukaryota</taxon>
        <taxon>Viridiplantae</taxon>
        <taxon>Streptophyta</taxon>
        <taxon>Embryophyta</taxon>
        <taxon>Tracheophyta</taxon>
        <taxon>Spermatophyta</taxon>
        <taxon>Magnoliopsida</taxon>
        <taxon>eudicotyledons</taxon>
        <taxon>Gunneridae</taxon>
        <taxon>Pentapetalae</taxon>
        <taxon>rosids</taxon>
        <taxon>malvids</taxon>
        <taxon>Malvales</taxon>
        <taxon>Malvaceae</taxon>
        <taxon>Malvoideae</taxon>
        <taxon>Gossypium</taxon>
    </lineage>
</organism>
<dbReference type="PANTHER" id="PTHR33116">
    <property type="entry name" value="REVERSE TRANSCRIPTASE ZINC-BINDING DOMAIN-CONTAINING PROTEIN-RELATED-RELATED"/>
    <property type="match status" value="1"/>
</dbReference>
<gene>
    <name evidence="1" type="ORF">PVK06_026323</name>
</gene>
<evidence type="ECO:0000313" key="2">
    <source>
        <dbReference type="Proteomes" id="UP001358586"/>
    </source>
</evidence>
<dbReference type="EMBL" id="JARKNE010000008">
    <property type="protein sequence ID" value="KAK5811006.1"/>
    <property type="molecule type" value="Genomic_DNA"/>
</dbReference>
<protein>
    <submittedName>
        <fullName evidence="1">Uncharacterized protein</fullName>
    </submittedName>
</protein>
<comment type="caution">
    <text evidence="1">The sequence shown here is derived from an EMBL/GenBank/DDBJ whole genome shotgun (WGS) entry which is preliminary data.</text>
</comment>
<name>A0ABR0NXD9_GOSAR</name>
<reference evidence="1 2" key="1">
    <citation type="submission" date="2023-03" db="EMBL/GenBank/DDBJ databases">
        <title>WGS of Gossypium arboreum.</title>
        <authorList>
            <person name="Yu D."/>
        </authorList>
    </citation>
    <scope>NUCLEOTIDE SEQUENCE [LARGE SCALE GENOMIC DNA]</scope>
    <source>
        <tissue evidence="1">Leaf</tissue>
    </source>
</reference>
<keyword evidence="2" id="KW-1185">Reference proteome</keyword>
<evidence type="ECO:0000313" key="1">
    <source>
        <dbReference type="EMBL" id="KAK5811006.1"/>
    </source>
</evidence>
<dbReference type="PANTHER" id="PTHR33116:SF86">
    <property type="entry name" value="REVERSE TRANSCRIPTASE DOMAIN-CONTAINING PROTEIN"/>
    <property type="match status" value="1"/>
</dbReference>
<dbReference type="Proteomes" id="UP001358586">
    <property type="component" value="Chromosome 8"/>
</dbReference>
<sequence length="343" mass="39272">MKSVINEYKKVSGQLVNFDKSLIYFSSNVGPETQIQVGGILGVRISNNSEKYLGLPTIVGQQKKHAFVHIKERFLKLLNNWSLRFLLTGGKEVFLKSILQAILIYAMQCFKLSASFCLELESIMSKFWWQNSKTNKGIHWCKWSDLCIPKANGGLGFRDLEKFNLAMLAKQGWKIITQPHCLFARVMKAKYFPRGDFLSAGLGSYPSFTWQSIWSARQILEDGIGWRVGNGESINIWSDSWVPIPRSGRVQCQNIDIRYTTLSDLIDKDTITWKQDTIRSLFGEEQLKSILSIPLVSSRSHDQLIWRGDNIGEYTVKSGYKWINATGNSRLYIDRPTSFYTKP</sequence>
<accession>A0ABR0NXD9</accession>
<proteinExistence type="predicted"/>